<proteinExistence type="predicted"/>
<name>A0A8H6ICE4_9AGAR</name>
<protein>
    <submittedName>
        <fullName evidence="1">Uncharacterized protein</fullName>
    </submittedName>
</protein>
<organism evidence="1 2">
    <name type="scientific">Ephemerocybe angulata</name>
    <dbReference type="NCBI Taxonomy" id="980116"/>
    <lineage>
        <taxon>Eukaryota</taxon>
        <taxon>Fungi</taxon>
        <taxon>Dikarya</taxon>
        <taxon>Basidiomycota</taxon>
        <taxon>Agaricomycotina</taxon>
        <taxon>Agaricomycetes</taxon>
        <taxon>Agaricomycetidae</taxon>
        <taxon>Agaricales</taxon>
        <taxon>Agaricineae</taxon>
        <taxon>Psathyrellaceae</taxon>
        <taxon>Ephemerocybe</taxon>
    </lineage>
</organism>
<reference evidence="1 2" key="1">
    <citation type="submission" date="2020-07" db="EMBL/GenBank/DDBJ databases">
        <title>Comparative genomics of pyrophilous fungi reveals a link between fire events and developmental genes.</title>
        <authorList>
            <consortium name="DOE Joint Genome Institute"/>
            <person name="Steindorff A.S."/>
            <person name="Carver A."/>
            <person name="Calhoun S."/>
            <person name="Stillman K."/>
            <person name="Liu H."/>
            <person name="Lipzen A."/>
            <person name="Pangilinan J."/>
            <person name="Labutti K."/>
            <person name="Bruns T.D."/>
            <person name="Grigoriev I.V."/>
        </authorList>
    </citation>
    <scope>NUCLEOTIDE SEQUENCE [LARGE SCALE GENOMIC DNA]</scope>
    <source>
        <strain evidence="1 2">CBS 144469</strain>
    </source>
</reference>
<accession>A0A8H6ICE4</accession>
<dbReference type="EMBL" id="JACGCI010000009">
    <property type="protein sequence ID" value="KAF6761697.1"/>
    <property type="molecule type" value="Genomic_DNA"/>
</dbReference>
<keyword evidence="2" id="KW-1185">Reference proteome</keyword>
<evidence type="ECO:0000313" key="2">
    <source>
        <dbReference type="Proteomes" id="UP000521943"/>
    </source>
</evidence>
<dbReference type="AlphaFoldDB" id="A0A8H6ICE4"/>
<evidence type="ECO:0000313" key="1">
    <source>
        <dbReference type="EMBL" id="KAF6761697.1"/>
    </source>
</evidence>
<comment type="caution">
    <text evidence="1">The sequence shown here is derived from an EMBL/GenBank/DDBJ whole genome shotgun (WGS) entry which is preliminary data.</text>
</comment>
<gene>
    <name evidence="1" type="ORF">DFP72DRAFT_1151483</name>
</gene>
<sequence length="191" mass="20811">MSRKHFNAILHSALCSGRLWPASFLLCLSRSFQNPHASPDGSLNPLRKLWSRYPIAKHKYLPRVAESPFLFSAVIWQPNLDQFNAPCALLQIGDGRIGCLAGRKGGGWRWTGIGEGRLDPPKKIGQKSASGTWARDSAKALVYARGRGVGSLINQGRGGTGVATGNRQFYAWDSMAVSNQFSPGFPRLSEG</sequence>
<dbReference type="Proteomes" id="UP000521943">
    <property type="component" value="Unassembled WGS sequence"/>
</dbReference>